<gene>
    <name evidence="2" type="ORF">KK060_02460</name>
</gene>
<keyword evidence="3" id="KW-1185">Reference proteome</keyword>
<dbReference type="CDD" id="cd24055">
    <property type="entry name" value="ASKHA_NBD_ChPPX-like"/>
    <property type="match status" value="1"/>
</dbReference>
<dbReference type="PANTHER" id="PTHR30005">
    <property type="entry name" value="EXOPOLYPHOSPHATASE"/>
    <property type="match status" value="1"/>
</dbReference>
<feature type="domain" description="Ppx/GppA phosphatase N-terminal" evidence="1">
    <location>
        <begin position="19"/>
        <end position="303"/>
    </location>
</feature>
<name>A0ABS5VL05_9BACT</name>
<sequence>MKDKIAIIDMGTNTFHLLIAQRESDQFNIIYRDRLAVKIGMGGINDGYITEGGIHRALLAMQSFKNIMKEHGVQEAFAFGTSAMRNAKNGEEVVKRIKDLTGIKVNVISGDEEAYYIYMGVKAALGLGDDRALIVDIGGGSVEFIIANQDRISWKQSFEIGAQRLLERFQKHDPILQEEILELNAYFDKSLQPLFTAMEEFKPQVLVGSSGTFDTLSDIFCIKHDIHKTAEEVETPLTLEGFYDIYRELLTKKREDRMKIPGMIEMRVDMIVVACCLVNYLFDKFIFNRIRVSTYSLKEGVLAHVSQGSIR</sequence>
<dbReference type="PANTHER" id="PTHR30005:SF0">
    <property type="entry name" value="RETROGRADE REGULATION PROTEIN 2"/>
    <property type="match status" value="1"/>
</dbReference>
<proteinExistence type="predicted"/>
<dbReference type="InterPro" id="IPR003695">
    <property type="entry name" value="Ppx_GppA_N"/>
</dbReference>
<dbReference type="InterPro" id="IPR043129">
    <property type="entry name" value="ATPase_NBD"/>
</dbReference>
<evidence type="ECO:0000259" key="1">
    <source>
        <dbReference type="Pfam" id="PF02541"/>
    </source>
</evidence>
<evidence type="ECO:0000313" key="2">
    <source>
        <dbReference type="EMBL" id="MBT1702120.1"/>
    </source>
</evidence>
<dbReference type="Gene3D" id="3.30.420.150">
    <property type="entry name" value="Exopolyphosphatase. Domain 2"/>
    <property type="match status" value="1"/>
</dbReference>
<dbReference type="Gene3D" id="3.30.420.40">
    <property type="match status" value="1"/>
</dbReference>
<accession>A0ABS5VL05</accession>
<dbReference type="EMBL" id="JAHESD010000003">
    <property type="protein sequence ID" value="MBT1702120.1"/>
    <property type="molecule type" value="Genomic_DNA"/>
</dbReference>
<dbReference type="Pfam" id="PF02541">
    <property type="entry name" value="Ppx-GppA"/>
    <property type="match status" value="1"/>
</dbReference>
<organism evidence="2 3">
    <name type="scientific">Chryseosolibacter indicus</name>
    <dbReference type="NCBI Taxonomy" id="2782351"/>
    <lineage>
        <taxon>Bacteria</taxon>
        <taxon>Pseudomonadati</taxon>
        <taxon>Bacteroidota</taxon>
        <taxon>Cytophagia</taxon>
        <taxon>Cytophagales</taxon>
        <taxon>Chryseotaleaceae</taxon>
        <taxon>Chryseosolibacter</taxon>
    </lineage>
</organism>
<dbReference type="Proteomes" id="UP000772618">
    <property type="component" value="Unassembled WGS sequence"/>
</dbReference>
<dbReference type="RefSeq" id="WP_254151825.1">
    <property type="nucleotide sequence ID" value="NZ_JAHESD010000003.1"/>
</dbReference>
<protein>
    <submittedName>
        <fullName evidence="2">Exopolyphosphatase</fullName>
    </submittedName>
</protein>
<reference evidence="2 3" key="1">
    <citation type="submission" date="2021-05" db="EMBL/GenBank/DDBJ databases">
        <title>A Polyphasic approach of four new species of the genus Ohtaekwangia: Ohtaekwangia histidinii sp. nov., Ohtaekwangia cretensis sp. nov., Ohtaekwangia indiensis sp. nov., Ohtaekwangia reichenbachii sp. nov. from diverse environment.</title>
        <authorList>
            <person name="Octaviana S."/>
        </authorList>
    </citation>
    <scope>NUCLEOTIDE SEQUENCE [LARGE SCALE GENOMIC DNA]</scope>
    <source>
        <strain evidence="2 3">PWU20</strain>
    </source>
</reference>
<dbReference type="SUPFAM" id="SSF53067">
    <property type="entry name" value="Actin-like ATPase domain"/>
    <property type="match status" value="2"/>
</dbReference>
<comment type="caution">
    <text evidence="2">The sequence shown here is derived from an EMBL/GenBank/DDBJ whole genome shotgun (WGS) entry which is preliminary data.</text>
</comment>
<evidence type="ECO:0000313" key="3">
    <source>
        <dbReference type="Proteomes" id="UP000772618"/>
    </source>
</evidence>
<dbReference type="InterPro" id="IPR050273">
    <property type="entry name" value="GppA/Ppx_hydrolase"/>
</dbReference>